<dbReference type="Proteomes" id="UP000831390">
    <property type="component" value="Chromosome"/>
</dbReference>
<sequence length="151" mass="16610">MNVIAAASETLPQRLGSMRLVVNQEALDASEIPLVKIKKVIKEVLGQLPALTTIAVVEVVTGNCLAHLSRRRGFNPVALATHHAETVRQQQQALAMLATRGERLEDILIPLRKQLHLIRLAKNGQWFVFLAVKAQDTSLALAREILKSIIA</sequence>
<evidence type="ECO:0000313" key="2">
    <source>
        <dbReference type="Proteomes" id="UP000831390"/>
    </source>
</evidence>
<gene>
    <name evidence="1" type="ORF">MTP16_01695</name>
</gene>
<dbReference type="EMBL" id="CP094534">
    <property type="protein sequence ID" value="UOE34381.1"/>
    <property type="molecule type" value="Genomic_DNA"/>
</dbReference>
<name>A0ABY4B9M1_9BACT</name>
<accession>A0ABY4B9M1</accession>
<protein>
    <recommendedName>
        <fullName evidence="3">Roadblock/LAMTOR2 domain-containing protein</fullName>
    </recommendedName>
</protein>
<keyword evidence="2" id="KW-1185">Reference proteome</keyword>
<reference evidence="1 2" key="1">
    <citation type="submission" date="2022-03" db="EMBL/GenBank/DDBJ databases">
        <title>Hymenobactersp. isolated from the air.</title>
        <authorList>
            <person name="Won M."/>
            <person name="Kwon S.-W."/>
        </authorList>
    </citation>
    <scope>NUCLEOTIDE SEQUENCE [LARGE SCALE GENOMIC DNA]</scope>
    <source>
        <strain evidence="1 2">KACC 22596</strain>
    </source>
</reference>
<organism evidence="1 2">
    <name type="scientific">Hymenobacter monticola</name>
    <dbReference type="NCBI Taxonomy" id="1705399"/>
    <lineage>
        <taxon>Bacteria</taxon>
        <taxon>Pseudomonadati</taxon>
        <taxon>Bacteroidota</taxon>
        <taxon>Cytophagia</taxon>
        <taxon>Cytophagales</taxon>
        <taxon>Hymenobacteraceae</taxon>
        <taxon>Hymenobacter</taxon>
    </lineage>
</organism>
<evidence type="ECO:0008006" key="3">
    <source>
        <dbReference type="Google" id="ProtNLM"/>
    </source>
</evidence>
<dbReference type="RefSeq" id="WP_243515402.1">
    <property type="nucleotide sequence ID" value="NZ_CP094534.1"/>
</dbReference>
<evidence type="ECO:0000313" key="1">
    <source>
        <dbReference type="EMBL" id="UOE34381.1"/>
    </source>
</evidence>
<proteinExistence type="predicted"/>